<keyword evidence="2" id="KW-0150">Chloroplast</keyword>
<feature type="transmembrane region" description="Helical" evidence="12">
    <location>
        <begin position="336"/>
        <end position="358"/>
    </location>
</feature>
<reference evidence="14 15" key="2">
    <citation type="submission" date="2024-10" db="EMBL/GenBank/DDBJ databases">
        <authorList>
            <person name="Ryan C."/>
        </authorList>
    </citation>
    <scope>NUCLEOTIDE SEQUENCE [LARGE SCALE GENOMIC DNA]</scope>
</reference>
<evidence type="ECO:0000256" key="3">
    <source>
        <dbReference type="ARBA" id="ARBA00022640"/>
    </source>
</evidence>
<evidence type="ECO:0000256" key="4">
    <source>
        <dbReference type="ARBA" id="ARBA00022692"/>
    </source>
</evidence>
<evidence type="ECO:0000256" key="5">
    <source>
        <dbReference type="ARBA" id="ARBA00022946"/>
    </source>
</evidence>
<evidence type="ECO:0000256" key="6">
    <source>
        <dbReference type="ARBA" id="ARBA00022989"/>
    </source>
</evidence>
<keyword evidence="6 12" id="KW-1133">Transmembrane helix</keyword>
<gene>
    <name evidence="14" type="ORF">URODEC1_LOCUS37888</name>
</gene>
<protein>
    <recommendedName>
        <fullName evidence="13">Major facilitator superfamily (MFS) profile domain-containing protein</fullName>
    </recommendedName>
</protein>
<dbReference type="PANTHER" id="PTHR11662:SF255">
    <property type="entry name" value="ASCORBATE TRANSPORTER, CHLOROPLASTIC"/>
    <property type="match status" value="1"/>
</dbReference>
<organism evidence="14 15">
    <name type="scientific">Urochloa decumbens</name>
    <dbReference type="NCBI Taxonomy" id="240449"/>
    <lineage>
        <taxon>Eukaryota</taxon>
        <taxon>Viridiplantae</taxon>
        <taxon>Streptophyta</taxon>
        <taxon>Embryophyta</taxon>
        <taxon>Tracheophyta</taxon>
        <taxon>Spermatophyta</taxon>
        <taxon>Magnoliopsida</taxon>
        <taxon>Liliopsida</taxon>
        <taxon>Poales</taxon>
        <taxon>Poaceae</taxon>
        <taxon>PACMAD clade</taxon>
        <taxon>Panicoideae</taxon>
        <taxon>Panicodae</taxon>
        <taxon>Paniceae</taxon>
        <taxon>Melinidinae</taxon>
        <taxon>Urochloa</taxon>
    </lineage>
</organism>
<feature type="transmembrane region" description="Helical" evidence="12">
    <location>
        <begin position="469"/>
        <end position="490"/>
    </location>
</feature>
<evidence type="ECO:0000256" key="8">
    <source>
        <dbReference type="ARBA" id="ARBA00023136"/>
    </source>
</evidence>
<evidence type="ECO:0000256" key="10">
    <source>
        <dbReference type="ARBA" id="ARBA00024362"/>
    </source>
</evidence>
<dbReference type="AlphaFoldDB" id="A0ABC8YTH5"/>
<feature type="domain" description="Major facilitator superfamily (MFS) profile" evidence="13">
    <location>
        <begin position="210"/>
        <end position="614"/>
    </location>
</feature>
<evidence type="ECO:0000313" key="14">
    <source>
        <dbReference type="EMBL" id="CAL4949290.1"/>
    </source>
</evidence>
<keyword evidence="7" id="KW-0813">Transport</keyword>
<evidence type="ECO:0000256" key="11">
    <source>
        <dbReference type="SAM" id="MobiDB-lite"/>
    </source>
</evidence>
<comment type="function">
    <text evidence="9">Probable anion transporter.</text>
</comment>
<feature type="transmembrane region" description="Helical" evidence="12">
    <location>
        <begin position="502"/>
        <end position="519"/>
    </location>
</feature>
<keyword evidence="7" id="KW-0406">Ion transport</keyword>
<evidence type="ECO:0000259" key="13">
    <source>
        <dbReference type="PROSITE" id="PS50850"/>
    </source>
</evidence>
<dbReference type="EMBL" id="OZ075127">
    <property type="protein sequence ID" value="CAL4949290.1"/>
    <property type="molecule type" value="Genomic_DNA"/>
</dbReference>
<dbReference type="InterPro" id="IPR011701">
    <property type="entry name" value="MFS"/>
</dbReference>
<feature type="transmembrane region" description="Helical" evidence="12">
    <location>
        <begin position="590"/>
        <end position="609"/>
    </location>
</feature>
<comment type="subcellular location">
    <subcellularLocation>
        <location evidence="1">Plastid</location>
        <location evidence="1">Chloroplast membrane</location>
        <topology evidence="1">Multi-pass membrane protein</topology>
    </subcellularLocation>
</comment>
<feature type="compositionally biased region" description="Gly residues" evidence="11">
    <location>
        <begin position="1"/>
        <end position="13"/>
    </location>
</feature>
<evidence type="ECO:0000256" key="9">
    <source>
        <dbReference type="ARBA" id="ARBA00024302"/>
    </source>
</evidence>
<dbReference type="PROSITE" id="PS50850">
    <property type="entry name" value="MFS"/>
    <property type="match status" value="1"/>
</dbReference>
<feature type="transmembrane region" description="Helical" evidence="12">
    <location>
        <begin position="556"/>
        <end position="583"/>
    </location>
</feature>
<dbReference type="FunFam" id="1.20.1250.20:FF:000086">
    <property type="entry name" value="ascorbate transporter, chloroplastic isoform X2"/>
    <property type="match status" value="1"/>
</dbReference>
<keyword evidence="15" id="KW-1185">Reference proteome</keyword>
<keyword evidence="4 12" id="KW-0812">Transmembrane</keyword>
<comment type="similarity">
    <text evidence="10">Belongs to the major facilitator superfamily. Sodium/anion cotransporter (TC 2.A.1.14) family.</text>
</comment>
<dbReference type="PANTHER" id="PTHR11662">
    <property type="entry name" value="SOLUTE CARRIER FAMILY 17"/>
    <property type="match status" value="1"/>
</dbReference>
<feature type="region of interest" description="Disordered" evidence="11">
    <location>
        <begin position="1"/>
        <end position="30"/>
    </location>
</feature>
<evidence type="ECO:0000256" key="2">
    <source>
        <dbReference type="ARBA" id="ARBA00022528"/>
    </source>
</evidence>
<evidence type="ECO:0000256" key="1">
    <source>
        <dbReference type="ARBA" id="ARBA00004508"/>
    </source>
</evidence>
<feature type="transmembrane region" description="Helical" evidence="12">
    <location>
        <begin position="307"/>
        <end position="324"/>
    </location>
</feature>
<keyword evidence="3" id="KW-0934">Plastid</keyword>
<dbReference type="InterPro" id="IPR050382">
    <property type="entry name" value="MFS_Na/Anion_cotransporter"/>
</dbReference>
<feature type="transmembrane region" description="Helical" evidence="12">
    <location>
        <begin position="364"/>
        <end position="382"/>
    </location>
</feature>
<dbReference type="InterPro" id="IPR020846">
    <property type="entry name" value="MFS_dom"/>
</dbReference>
<proteinExistence type="inferred from homology"/>
<feature type="transmembrane region" description="Helical" evidence="12">
    <location>
        <begin position="208"/>
        <end position="228"/>
    </location>
</feature>
<evidence type="ECO:0000313" key="15">
    <source>
        <dbReference type="Proteomes" id="UP001497457"/>
    </source>
</evidence>
<dbReference type="FunFam" id="1.20.1250.20:FF:000058">
    <property type="entry name" value="ascorbate transporter, chloroplastic isoform X1"/>
    <property type="match status" value="1"/>
</dbReference>
<dbReference type="GO" id="GO:0005315">
    <property type="term" value="F:phosphate transmembrane transporter activity"/>
    <property type="evidence" value="ECO:0007669"/>
    <property type="project" value="UniProtKB-ARBA"/>
</dbReference>
<dbReference type="InterPro" id="IPR044777">
    <property type="entry name" value="SLC17A9-like"/>
</dbReference>
<keyword evidence="8 12" id="KW-0472">Membrane</keyword>
<dbReference type="GO" id="GO:0006811">
    <property type="term" value="P:monoatomic ion transport"/>
    <property type="evidence" value="ECO:0007669"/>
    <property type="project" value="UniProtKB-KW"/>
</dbReference>
<sequence length="617" mass="68012">MQGCGVTGRGGVGVPLPTRPTPPQGKRRSPWLWIPTTASYGKQHEMKYCTSSLQNKCNLPGERFGQHVTRSTLFWLQNYTSSTAKATLEMSGQFQQPVSASSRDYLTRAFHSASTKRRVLSRVECFLSSDPINSGWLKPRRWENFTSLESACVQPEYKLPIRKHADCKAEQYEITGSPLNPSDVPAEAVRIGDKNEISPWWKEFPKRWTIVLLCFSAFLLCNMDRVNMSIAILPMSSEFSWNPATVGLIQSSFFWGYLLTQILGGIWADRFGGKVVLGFGVVWWSLATILTPIAAKIGLPCLLTMRAFMGIGEGVAMPAMNNILSKWIPVSERSRFLALVYSGMYLGSVTGLALSPLLISKFGWPSVFYAFGSLGSVWFALWKSKAHSSPNDDPGISKAEKKHILAGGTFKEPVTSIPWRLILSKAPVWALIISHFCHNWGTFILLTWMPTYYNQVLKFNLTESGLLCVLPWLTMAVFANIGGWIADTLVQRGVSITNVRKIMQSIGFLGPALFLTLLSKVRTPAMAVLCMACSQGSDAFSQSGLYSNHQDIGPRYAGVLLGLSNTAGVLAGVFGTAATGYILQKGSWDSVFKVAVVLYIVGTVVWNVFSTGEKVLE</sequence>
<feature type="transmembrane region" description="Helical" evidence="12">
    <location>
        <begin position="275"/>
        <end position="295"/>
    </location>
</feature>
<evidence type="ECO:0000256" key="7">
    <source>
        <dbReference type="ARBA" id="ARBA00023065"/>
    </source>
</evidence>
<name>A0ABC8YTH5_9POAL</name>
<keyword evidence="5" id="KW-0809">Transit peptide</keyword>
<dbReference type="Pfam" id="PF07690">
    <property type="entry name" value="MFS_1"/>
    <property type="match status" value="1"/>
</dbReference>
<feature type="transmembrane region" description="Helical" evidence="12">
    <location>
        <begin position="428"/>
        <end position="449"/>
    </location>
</feature>
<evidence type="ECO:0000256" key="12">
    <source>
        <dbReference type="SAM" id="Phobius"/>
    </source>
</evidence>
<dbReference type="Gene3D" id="1.20.1250.20">
    <property type="entry name" value="MFS general substrate transporter like domains"/>
    <property type="match status" value="2"/>
</dbReference>
<reference evidence="15" key="1">
    <citation type="submission" date="2024-06" db="EMBL/GenBank/DDBJ databases">
        <authorList>
            <person name="Ryan C."/>
        </authorList>
    </citation>
    <scope>NUCLEOTIDE SEQUENCE [LARGE SCALE GENOMIC DNA]</scope>
</reference>
<dbReference type="InterPro" id="IPR036259">
    <property type="entry name" value="MFS_trans_sf"/>
</dbReference>
<dbReference type="SUPFAM" id="SSF103473">
    <property type="entry name" value="MFS general substrate transporter"/>
    <property type="match status" value="1"/>
</dbReference>
<dbReference type="GO" id="GO:0031969">
    <property type="term" value="C:chloroplast membrane"/>
    <property type="evidence" value="ECO:0007669"/>
    <property type="project" value="UniProtKB-SubCell"/>
</dbReference>
<accession>A0ABC8YTH5</accession>
<dbReference type="Proteomes" id="UP001497457">
    <property type="component" value="Chromosome 17b"/>
</dbReference>
<feature type="transmembrane region" description="Helical" evidence="12">
    <location>
        <begin position="248"/>
        <end position="268"/>
    </location>
</feature>
<dbReference type="CDD" id="cd17380">
    <property type="entry name" value="MFS_SLC17A9_like"/>
    <property type="match status" value="1"/>
</dbReference>